<dbReference type="InterPro" id="IPR029058">
    <property type="entry name" value="AB_hydrolase_fold"/>
</dbReference>
<reference evidence="2 3" key="1">
    <citation type="submission" date="2016-07" db="EMBL/GenBank/DDBJ databases">
        <title>Pervasive Adenine N6-methylation of Active Genes in Fungi.</title>
        <authorList>
            <consortium name="DOE Joint Genome Institute"/>
            <person name="Mondo S.J."/>
            <person name="Dannebaum R.O."/>
            <person name="Kuo R.C."/>
            <person name="Labutti K."/>
            <person name="Haridas S."/>
            <person name="Kuo A."/>
            <person name="Salamov A."/>
            <person name="Ahrendt S.R."/>
            <person name="Lipzen A."/>
            <person name="Sullivan W."/>
            <person name="Andreopoulos W.B."/>
            <person name="Clum A."/>
            <person name="Lindquist E."/>
            <person name="Daum C."/>
            <person name="Ramamoorthy G.K."/>
            <person name="Gryganskyi A."/>
            <person name="Culley D."/>
            <person name="Magnuson J.K."/>
            <person name="James T.Y."/>
            <person name="O'Malley M.A."/>
            <person name="Stajich J.E."/>
            <person name="Spatafora J.W."/>
            <person name="Visel A."/>
            <person name="Grigoriev I.V."/>
        </authorList>
    </citation>
    <scope>NUCLEOTIDE SEQUENCE [LARGE SCALE GENOMIC DNA]</scope>
    <source>
        <strain evidence="2 3">CBS 931.73</strain>
    </source>
</reference>
<accession>A0A1Y1YJ24</accession>
<organism evidence="2 3">
    <name type="scientific">Basidiobolus meristosporus CBS 931.73</name>
    <dbReference type="NCBI Taxonomy" id="1314790"/>
    <lineage>
        <taxon>Eukaryota</taxon>
        <taxon>Fungi</taxon>
        <taxon>Fungi incertae sedis</taxon>
        <taxon>Zoopagomycota</taxon>
        <taxon>Entomophthoromycotina</taxon>
        <taxon>Basidiobolomycetes</taxon>
        <taxon>Basidiobolales</taxon>
        <taxon>Basidiobolaceae</taxon>
        <taxon>Basidiobolus</taxon>
    </lineage>
</organism>
<feature type="domain" description="AB hydrolase-1" evidence="1">
    <location>
        <begin position="49"/>
        <end position="267"/>
    </location>
</feature>
<gene>
    <name evidence="2" type="ORF">K493DRAFT_143330</name>
</gene>
<feature type="non-terminal residue" evidence="2">
    <location>
        <position position="1"/>
    </location>
</feature>
<name>A0A1Y1YJ24_9FUNG</name>
<dbReference type="Proteomes" id="UP000193498">
    <property type="component" value="Unassembled WGS sequence"/>
</dbReference>
<keyword evidence="3" id="KW-1185">Reference proteome</keyword>
<evidence type="ECO:0000313" key="3">
    <source>
        <dbReference type="Proteomes" id="UP000193498"/>
    </source>
</evidence>
<dbReference type="Pfam" id="PF12697">
    <property type="entry name" value="Abhydrolase_6"/>
    <property type="match status" value="1"/>
</dbReference>
<dbReference type="InParanoid" id="A0A1Y1YJ24"/>
<dbReference type="SUPFAM" id="SSF53474">
    <property type="entry name" value="alpha/beta-Hydrolases"/>
    <property type="match status" value="1"/>
</dbReference>
<dbReference type="EMBL" id="MCFE01000122">
    <property type="protein sequence ID" value="ORX97982.1"/>
    <property type="molecule type" value="Genomic_DNA"/>
</dbReference>
<feature type="non-terminal residue" evidence="2">
    <location>
        <position position="287"/>
    </location>
</feature>
<evidence type="ECO:0000259" key="1">
    <source>
        <dbReference type="Pfam" id="PF12697"/>
    </source>
</evidence>
<dbReference type="AlphaFoldDB" id="A0A1Y1YJ24"/>
<dbReference type="InterPro" id="IPR000073">
    <property type="entry name" value="AB_hydrolase_1"/>
</dbReference>
<dbReference type="OrthoDB" id="2107915at2759"/>
<evidence type="ECO:0000313" key="2">
    <source>
        <dbReference type="EMBL" id="ORX97982.1"/>
    </source>
</evidence>
<comment type="caution">
    <text evidence="2">The sequence shown here is derived from an EMBL/GenBank/DDBJ whole genome shotgun (WGS) entry which is preliminary data.</text>
</comment>
<sequence>IIINAADGFPIHATLYTPAAESPAVETAVVVSSATGVLRKFYASFSKYLVTNFKCAVITYDYRGVGDSFPAAAEASKQHPLVGFKATISDWGFLDLPAILDYMHAAYPELPLAYVGHSVGAHLVPLAPNGHLVTRTLFVSSNNAYYGYRPGFTSTFQMKYLGRFLTRWYGYFPGKKIGVMEDLPSGVLQEWSTWSEYPGYFCDKNPEWKELFERFRKPILNVSFTDDAYATERAFTSFLEFFRGSQVAHWRLKPQDIGLDSVGHMGFFFGRVPEIRDCLWAPTARFL</sequence>
<dbReference type="Gene3D" id="3.40.50.1820">
    <property type="entry name" value="alpha/beta hydrolase"/>
    <property type="match status" value="1"/>
</dbReference>
<dbReference type="PIRSF" id="PIRSF037442">
    <property type="entry name" value="UCP037442_abhydr"/>
    <property type="match status" value="1"/>
</dbReference>
<protein>
    <recommendedName>
        <fullName evidence="1">AB hydrolase-1 domain-containing protein</fullName>
    </recommendedName>
</protein>
<dbReference type="InterPro" id="IPR017208">
    <property type="entry name" value="UCP037442_abhydr"/>
</dbReference>
<proteinExistence type="predicted"/>